<accession>A0ABY9C8Y0</accession>
<feature type="domain" description="AB hydrolase-1" evidence="1">
    <location>
        <begin position="170"/>
        <end position="285"/>
    </location>
</feature>
<dbReference type="Proteomes" id="UP001227230">
    <property type="component" value="Chromosome 7"/>
</dbReference>
<evidence type="ECO:0000259" key="1">
    <source>
        <dbReference type="Pfam" id="PF12697"/>
    </source>
</evidence>
<dbReference type="Pfam" id="PF12697">
    <property type="entry name" value="Abhydrolase_6"/>
    <property type="match status" value="3"/>
</dbReference>
<reference evidence="2 3" key="1">
    <citation type="journal article" date="2023" name="Hortic Res">
        <title>The complete reference genome for grapevine (Vitis vinifera L.) genetics and breeding.</title>
        <authorList>
            <person name="Shi X."/>
            <person name="Cao S."/>
            <person name="Wang X."/>
            <person name="Huang S."/>
            <person name="Wang Y."/>
            <person name="Liu Z."/>
            <person name="Liu W."/>
            <person name="Leng X."/>
            <person name="Peng Y."/>
            <person name="Wang N."/>
            <person name="Wang Y."/>
            <person name="Ma Z."/>
            <person name="Xu X."/>
            <person name="Zhang F."/>
            <person name="Xue H."/>
            <person name="Zhong H."/>
            <person name="Wang Y."/>
            <person name="Zhang K."/>
            <person name="Velt A."/>
            <person name="Avia K."/>
            <person name="Holtgrawe D."/>
            <person name="Grimplet J."/>
            <person name="Matus J.T."/>
            <person name="Ware D."/>
            <person name="Wu X."/>
            <person name="Wang H."/>
            <person name="Liu C."/>
            <person name="Fang Y."/>
            <person name="Rustenholz C."/>
            <person name="Cheng Z."/>
            <person name="Xiao H."/>
            <person name="Zhou Y."/>
        </authorList>
    </citation>
    <scope>NUCLEOTIDE SEQUENCE [LARGE SCALE GENOMIC DNA]</scope>
    <source>
        <strain evidence="3">cv. Pinot noir / PN40024</strain>
        <tissue evidence="2">Leaf</tissue>
    </source>
</reference>
<dbReference type="EMBL" id="CP126654">
    <property type="protein sequence ID" value="WJZ91532.1"/>
    <property type="molecule type" value="Genomic_DNA"/>
</dbReference>
<protein>
    <recommendedName>
        <fullName evidence="1">AB hydrolase-1 domain-containing protein</fullName>
    </recommendedName>
</protein>
<dbReference type="PANTHER" id="PTHR10992">
    <property type="entry name" value="METHYLESTERASE FAMILY MEMBER"/>
    <property type="match status" value="1"/>
</dbReference>
<feature type="domain" description="AB hydrolase-1" evidence="1">
    <location>
        <begin position="315"/>
        <end position="531"/>
    </location>
</feature>
<sequence length="549" mass="60365">MEKRERHFVLVHGACHGAWCWYKVATLLRSAGHRVTALDLAAAGANGKRLDELNSISDYYEPLIEFMTSLVTGEKVILVAHSLGGVSVSVAMERFPQKISVGVFVAALMPGPDLNLPTVLQELHQSSVGASLDTQYTFDRGPNNPPTSLIFGPEYLAAKLYQLSPPEVATLLRSAGHRVTALDLAAAGANRKRLDELNSISDYYEPLIEFMTSLVTGEKVILVAHSLGGVSVSVAMERFPQKISVGVFVAALMPGPDLNLPTVLQELHQRSPGASMDTQYTFDRGPNNPPTSVIFGPEYLAAKLYQLSPPEVTTFLRSAGHKVTALDLAAAGANGKRLDELNSISDYHEPLMKFMTSLVAGEKVILVAHSLGGVSVSVAMERFPQKISVAVFVSAYMPGPDFNLSTVYQELHQRRQGASMDTQYTFDRGSNNPPTSIIFSPEDLAAKLYQLSPPEDLTLATTLMRPTKLFRGENLLKETTVTKEKYGTIRRVYIVCDKDNILKEDFQRWMIKNNPSDEVKVIMGSDHMPMFCKPLDLCAYLYEIVESYS</sequence>
<dbReference type="InterPro" id="IPR045889">
    <property type="entry name" value="MES/HNL"/>
</dbReference>
<dbReference type="InterPro" id="IPR029058">
    <property type="entry name" value="AB_hydrolase_fold"/>
</dbReference>
<evidence type="ECO:0000313" key="3">
    <source>
        <dbReference type="Proteomes" id="UP001227230"/>
    </source>
</evidence>
<dbReference type="Gene3D" id="3.40.50.1820">
    <property type="entry name" value="alpha/beta hydrolase"/>
    <property type="match status" value="3"/>
</dbReference>
<dbReference type="InterPro" id="IPR000073">
    <property type="entry name" value="AB_hydrolase_1"/>
</dbReference>
<gene>
    <name evidence="2" type="ORF">VitviT2T_010596</name>
</gene>
<proteinExistence type="predicted"/>
<dbReference type="SUPFAM" id="SSF53474">
    <property type="entry name" value="alpha/beta-Hydrolases"/>
    <property type="match status" value="3"/>
</dbReference>
<organism evidence="2 3">
    <name type="scientific">Vitis vinifera</name>
    <name type="common">Grape</name>
    <dbReference type="NCBI Taxonomy" id="29760"/>
    <lineage>
        <taxon>Eukaryota</taxon>
        <taxon>Viridiplantae</taxon>
        <taxon>Streptophyta</taxon>
        <taxon>Embryophyta</taxon>
        <taxon>Tracheophyta</taxon>
        <taxon>Spermatophyta</taxon>
        <taxon>Magnoliopsida</taxon>
        <taxon>eudicotyledons</taxon>
        <taxon>Gunneridae</taxon>
        <taxon>Pentapetalae</taxon>
        <taxon>rosids</taxon>
        <taxon>Vitales</taxon>
        <taxon>Vitaceae</taxon>
        <taxon>Viteae</taxon>
        <taxon>Vitis</taxon>
    </lineage>
</organism>
<name>A0ABY9C8Y0_VITVI</name>
<feature type="domain" description="AB hydrolase-1" evidence="1">
    <location>
        <begin position="8"/>
        <end position="139"/>
    </location>
</feature>
<keyword evidence="3" id="KW-1185">Reference proteome</keyword>
<evidence type="ECO:0000313" key="2">
    <source>
        <dbReference type="EMBL" id="WJZ91532.1"/>
    </source>
</evidence>
<dbReference type="PANTHER" id="PTHR10992:SF1066">
    <property type="entry name" value="METHYL JASMONATE ESTERASE 1"/>
    <property type="match status" value="1"/>
</dbReference>